<evidence type="ECO:0000313" key="4">
    <source>
        <dbReference type="EMBL" id="MBP0685387.1"/>
    </source>
</evidence>
<reference evidence="3" key="1">
    <citation type="submission" date="2015-03" db="EMBL/GenBank/DDBJ databases">
        <authorList>
            <consortium name="Pathogen Informatics"/>
            <person name="Murphy D."/>
        </authorList>
    </citation>
    <scope>NUCLEOTIDE SEQUENCE</scope>
    <source>
        <strain evidence="3">N09902308</strain>
    </source>
</reference>
<dbReference type="EMBL" id="JAGIZI010000056">
    <property type="protein sequence ID" value="MBP0685387.1"/>
    <property type="molecule type" value="Genomic_DNA"/>
</dbReference>
<evidence type="ECO:0000313" key="6">
    <source>
        <dbReference type="Proteomes" id="UP000038802"/>
    </source>
</evidence>
<dbReference type="Proteomes" id="UP000256381">
    <property type="component" value="Unassembled WGS sequence"/>
</dbReference>
<dbReference type="PATRIC" id="fig|1773.2409.peg.1583"/>
<dbReference type="STRING" id="115862.BBG46_05645"/>
<dbReference type="EMBL" id="CSAE01000331">
    <property type="protein sequence ID" value="COW11800.1"/>
    <property type="molecule type" value="Genomic_DNA"/>
</dbReference>
<evidence type="ECO:0000313" key="8">
    <source>
        <dbReference type="Proteomes" id="UP000256381"/>
    </source>
</evidence>
<name>A0A045JAN1_MYCTX</name>
<reference evidence="5" key="5">
    <citation type="submission" date="2018-07" db="EMBL/GenBank/DDBJ databases">
        <authorList>
            <person name="Shah S."/>
            <person name="Brown T."/>
            <person name="Auld S."/>
            <person name="Bratton K."/>
            <person name="Narechania A."/>
            <person name="Mathema B."/>
            <person name="Gandhi N."/>
        </authorList>
    </citation>
    <scope>NUCLEOTIDE SEQUENCE</scope>
    <source>
        <strain evidence="5">32301_S10</strain>
    </source>
</reference>
<gene>
    <name evidence="5" type="ORF">DSJ38_18860</name>
    <name evidence="2" type="ORF">ERS007703_02810</name>
    <name evidence="3" type="ORF">ERS007739_00401</name>
    <name evidence="4" type="ORF">J8J21_20250</name>
</gene>
<accession>A0A045JAN1</accession>
<dbReference type="RefSeq" id="WP_003405517.1">
    <property type="nucleotide sequence ID" value="NZ_AP017901.1"/>
</dbReference>
<dbReference type="Proteomes" id="UP000038802">
    <property type="component" value="Unassembled WGS sequence"/>
</dbReference>
<dbReference type="InterPro" id="IPR025159">
    <property type="entry name" value="AbiEi_N"/>
</dbReference>
<protein>
    <submittedName>
        <fullName evidence="4">Type IV toxin-antitoxin system AbiEi family antitoxin domain-containing protein</fullName>
    </submittedName>
</protein>
<dbReference type="Proteomes" id="UP000039021">
    <property type="component" value="Unassembled WGS sequence"/>
</dbReference>
<evidence type="ECO:0000313" key="7">
    <source>
        <dbReference type="Proteomes" id="UP000039021"/>
    </source>
</evidence>
<evidence type="ECO:0000259" key="1">
    <source>
        <dbReference type="Pfam" id="PF13338"/>
    </source>
</evidence>
<dbReference type="AlphaFoldDB" id="A0A045JAN1"/>
<dbReference type="OMA" id="EFAKWCT"/>
<dbReference type="SMR" id="A0A045JAN1"/>
<evidence type="ECO:0000313" key="3">
    <source>
        <dbReference type="EMBL" id="COW95812.1"/>
    </source>
</evidence>
<dbReference type="EMBL" id="QTBD01000216">
    <property type="protein sequence ID" value="REQ48315.1"/>
    <property type="molecule type" value="Genomic_DNA"/>
</dbReference>
<evidence type="ECO:0000313" key="2">
    <source>
        <dbReference type="EMBL" id="COW11800.1"/>
    </source>
</evidence>
<dbReference type="Pfam" id="PF13338">
    <property type="entry name" value="AbiEi_4"/>
    <property type="match status" value="1"/>
</dbReference>
<evidence type="ECO:0000313" key="5">
    <source>
        <dbReference type="EMBL" id="REQ48315.1"/>
    </source>
</evidence>
<proteinExistence type="predicted"/>
<feature type="domain" description="AbiEi antitoxin N-terminal" evidence="1">
    <location>
        <begin position="18"/>
        <end position="66"/>
    </location>
</feature>
<reference evidence="4 9" key="6">
    <citation type="submission" date="2021-03" db="EMBL/GenBank/DDBJ databases">
        <title>Whole Genome Sequencing of Mycobacterium tuberculosis clinical isolates from Arunachal Pradesh, India.</title>
        <authorList>
            <person name="Singh S."/>
            <person name="Mudliar S.R."/>
            <person name="Kulsum U."/>
            <person name="Rufai S.B."/>
            <person name="Singh P.K."/>
            <person name="Umpo M."/>
            <person name="Nyori M."/>
        </authorList>
    </citation>
    <scope>NUCLEOTIDE SEQUENCE [LARGE SCALE GENOMIC DNA]</scope>
    <source>
        <strain evidence="4 9">OMICS/BPL/0142/20/SP</strain>
    </source>
</reference>
<reference evidence="2" key="2">
    <citation type="submission" date="2015-03" db="EMBL/GenBank/DDBJ databases">
        <authorList>
            <person name="Murphy D."/>
        </authorList>
    </citation>
    <scope>NUCLEOTIDE SEQUENCE [LARGE SCALE GENOMIC DNA]</scope>
    <source>
        <strain evidence="2">K00500041</strain>
    </source>
</reference>
<dbReference type="Proteomes" id="UP000671119">
    <property type="component" value="Unassembled WGS sequence"/>
</dbReference>
<reference evidence="5 8" key="4">
    <citation type="journal article" date="2017" name="N. Engl. J. Med.">
        <title>Transmission of Extensively Drug-Resistant Tuberculosis in South Africa.</title>
        <authorList>
            <person name="Shah N.S."/>
            <person name="Auld S.C."/>
            <person name="Brust J.C."/>
            <person name="Mathema B."/>
            <person name="Ismail N."/>
            <person name="Moodley P."/>
            <person name="Mlisana K."/>
            <person name="Allana S."/>
            <person name="Campbell A."/>
            <person name="Mthiyane T."/>
            <person name="Morris N."/>
            <person name="Mpangase P."/>
            <person name="van der Meulen H."/>
            <person name="Omar S.V."/>
            <person name="Brown T.S."/>
            <person name="Narechania A."/>
            <person name="Shaskina E."/>
            <person name="Kapwata T."/>
            <person name="Kreiswirth B."/>
            <person name="Gandhi N.R."/>
        </authorList>
    </citation>
    <scope>NUCLEOTIDE SEQUENCE [LARGE SCALE GENOMIC DNA]</scope>
    <source>
        <strain evidence="5 8">32301_S10</strain>
    </source>
</reference>
<evidence type="ECO:0000313" key="9">
    <source>
        <dbReference type="Proteomes" id="UP000671119"/>
    </source>
</evidence>
<organism evidence="3 7">
    <name type="scientific">Mycobacterium tuberculosis</name>
    <dbReference type="NCBI Taxonomy" id="1773"/>
    <lineage>
        <taxon>Bacteria</taxon>
        <taxon>Bacillati</taxon>
        <taxon>Actinomycetota</taxon>
        <taxon>Actinomycetes</taxon>
        <taxon>Mycobacteriales</taxon>
        <taxon>Mycobacteriaceae</taxon>
        <taxon>Mycobacterium</taxon>
        <taxon>Mycobacterium tuberculosis complex</taxon>
    </lineage>
</organism>
<reference evidence="6 7" key="3">
    <citation type="submission" date="2015-03" db="EMBL/GenBank/DDBJ databases">
        <authorList>
            <consortium name="Pathogen Informatics"/>
        </authorList>
    </citation>
    <scope>NUCLEOTIDE SEQUENCE [LARGE SCALE GENOMIC DNA]</scope>
    <source>
        <strain evidence="6">K00500041</strain>
        <strain evidence="7">N09902308</strain>
    </source>
</reference>
<sequence length="207" mass="22532">MCAKPYLIDTIAHMAIWDRLVEVAAEQHGYVTTRDARDIGVDPVQLRLLAGRGRLERVGRGVYRVPVLPRGEHDDLAAAVSWTLGRGVISHESALALHALADVNPSRIHLTVPRNNHPRAAGGELYRVHRRDLQAAHVTSVDGIPVTTVARTIKDCVKTGTDPYQLRAAIERAEAEGTLRRGSAAELRAALDETTAGLRARPKRASA</sequence>
<dbReference type="EMBL" id="CSBK01000112">
    <property type="protein sequence ID" value="COW95812.1"/>
    <property type="molecule type" value="Genomic_DNA"/>
</dbReference>